<evidence type="ECO:0000256" key="3">
    <source>
        <dbReference type="ARBA" id="ARBA00022692"/>
    </source>
</evidence>
<evidence type="ECO:0000313" key="8">
    <source>
        <dbReference type="EMBL" id="NWQ84671.1"/>
    </source>
</evidence>
<proteinExistence type="inferred from homology"/>
<keyword evidence="3 7" id="KW-0812">Transmembrane</keyword>
<comment type="subcellular location">
    <subcellularLocation>
        <location evidence="1">Membrane</location>
        <topology evidence="1">Multi-pass membrane protein</topology>
    </subcellularLocation>
</comment>
<gene>
    <name evidence="8" type="primary">Duoxa1</name>
    <name evidence="8" type="ORF">COLPIC_R05288</name>
</gene>
<dbReference type="PANTHER" id="PTHR31158">
    <property type="entry name" value="DUAL OXIDASE 2"/>
    <property type="match status" value="1"/>
</dbReference>
<accession>A0A7K4SFT9</accession>
<dbReference type="PANTHER" id="PTHR31158:SF1">
    <property type="entry name" value="DOXA1 FACTOR-RELATED"/>
    <property type="match status" value="1"/>
</dbReference>
<dbReference type="GO" id="GO:0005789">
    <property type="term" value="C:endoplasmic reticulum membrane"/>
    <property type="evidence" value="ECO:0007669"/>
    <property type="project" value="InterPro"/>
</dbReference>
<keyword evidence="4 7" id="KW-1133">Transmembrane helix</keyword>
<comment type="similarity">
    <text evidence="2">Belongs to the DUOXA family.</text>
</comment>
<dbReference type="AlphaFoldDB" id="A0A7K4SFT9"/>
<evidence type="ECO:0000256" key="2">
    <source>
        <dbReference type="ARBA" id="ARBA00009816"/>
    </source>
</evidence>
<dbReference type="EMBL" id="VYZG01006479">
    <property type="protein sequence ID" value="NWQ84671.1"/>
    <property type="molecule type" value="Genomic_DNA"/>
</dbReference>
<dbReference type="GO" id="GO:0015031">
    <property type="term" value="P:protein transport"/>
    <property type="evidence" value="ECO:0007669"/>
    <property type="project" value="InterPro"/>
</dbReference>
<feature type="transmembrane region" description="Helical" evidence="7">
    <location>
        <begin position="140"/>
        <end position="160"/>
    </location>
</feature>
<evidence type="ECO:0000256" key="1">
    <source>
        <dbReference type="ARBA" id="ARBA00004141"/>
    </source>
</evidence>
<feature type="non-terminal residue" evidence="8">
    <location>
        <position position="1"/>
    </location>
</feature>
<keyword evidence="5 7" id="KW-0472">Membrane</keyword>
<feature type="non-terminal residue" evidence="8">
    <location>
        <position position="217"/>
    </location>
</feature>
<dbReference type="Proteomes" id="UP000530263">
    <property type="component" value="Unassembled WGS sequence"/>
</dbReference>
<dbReference type="Pfam" id="PF10204">
    <property type="entry name" value="DuoxA"/>
    <property type="match status" value="1"/>
</dbReference>
<keyword evidence="6" id="KW-0325">Glycoprotein</keyword>
<evidence type="ECO:0000256" key="6">
    <source>
        <dbReference type="ARBA" id="ARBA00023180"/>
    </source>
</evidence>
<protein>
    <submittedName>
        <fullName evidence="8">DOXA1 factor</fullName>
    </submittedName>
</protein>
<evidence type="ECO:0000256" key="4">
    <source>
        <dbReference type="ARBA" id="ARBA00022989"/>
    </source>
</evidence>
<organism evidence="8 9">
    <name type="scientific">Columbina picui</name>
    <name type="common">Picui ground-dove</name>
    <dbReference type="NCBI Taxonomy" id="115618"/>
    <lineage>
        <taxon>Eukaryota</taxon>
        <taxon>Metazoa</taxon>
        <taxon>Chordata</taxon>
        <taxon>Craniata</taxon>
        <taxon>Vertebrata</taxon>
        <taxon>Euteleostomi</taxon>
        <taxon>Archelosauria</taxon>
        <taxon>Archosauria</taxon>
        <taxon>Dinosauria</taxon>
        <taxon>Saurischia</taxon>
        <taxon>Theropoda</taxon>
        <taxon>Coelurosauria</taxon>
        <taxon>Aves</taxon>
        <taxon>Neognathae</taxon>
        <taxon>Neoaves</taxon>
        <taxon>Columbimorphae</taxon>
        <taxon>Columbiformes</taxon>
        <taxon>Columbidae</taxon>
        <taxon>Columbina</taxon>
    </lineage>
</organism>
<comment type="caution">
    <text evidence="8">The sequence shown here is derived from an EMBL/GenBank/DDBJ whole genome shotgun (WGS) entry which is preliminary data.</text>
</comment>
<sequence length="217" mass="24128">VRPSQRLFWFLRVVTGLFVGAVVLSVQFSRDWETGWVMANTSYKSFSRALVKVDIGLHVGLAGVNVTLVGNPVNQVNETINYNEHFAWSFGADYDHSYDVKREITPSLNLLHDATCCWPLTPDLHLDGAGTHGEEVLMCLPMLCIAGLLCLMLGLGILILNSLQPEKLKLVFNLDEDKGEEEEVWDKSCRPAKHSSSARDVLMVPLGELCEVTATRL</sequence>
<reference evidence="8 9" key="1">
    <citation type="submission" date="2019-09" db="EMBL/GenBank/DDBJ databases">
        <title>Bird 10,000 Genomes (B10K) Project - Family phase.</title>
        <authorList>
            <person name="Zhang G."/>
        </authorList>
    </citation>
    <scope>NUCLEOTIDE SEQUENCE [LARGE SCALE GENOMIC DNA]</scope>
    <source>
        <strain evidence="8">B10K-DU-021-26</strain>
        <tissue evidence="8">Mixed tissue sample</tissue>
    </source>
</reference>
<feature type="transmembrane region" description="Helical" evidence="7">
    <location>
        <begin position="7"/>
        <end position="28"/>
    </location>
</feature>
<keyword evidence="9" id="KW-1185">Reference proteome</keyword>
<name>A0A7K4SFT9_COLPI</name>
<dbReference type="OrthoDB" id="10042652at2759"/>
<evidence type="ECO:0000313" key="9">
    <source>
        <dbReference type="Proteomes" id="UP000530263"/>
    </source>
</evidence>
<evidence type="ECO:0000256" key="5">
    <source>
        <dbReference type="ARBA" id="ARBA00023136"/>
    </source>
</evidence>
<evidence type="ECO:0000256" key="7">
    <source>
        <dbReference type="SAM" id="Phobius"/>
    </source>
</evidence>
<dbReference type="InterPro" id="IPR018469">
    <property type="entry name" value="Dual_oxidase_maturation_fac"/>
</dbReference>